<feature type="region of interest" description="Disordered" evidence="1">
    <location>
        <begin position="73"/>
        <end position="115"/>
    </location>
</feature>
<protein>
    <submittedName>
        <fullName evidence="2">Uncharacterized protein</fullName>
    </submittedName>
</protein>
<evidence type="ECO:0000313" key="2">
    <source>
        <dbReference type="EMBL" id="KAJ3612365.1"/>
    </source>
</evidence>
<comment type="caution">
    <text evidence="2">The sequence shown here is derived from an EMBL/GenBank/DDBJ whole genome shotgun (WGS) entry which is preliminary data.</text>
</comment>
<gene>
    <name evidence="2" type="ORF">NHX12_020641</name>
</gene>
<sequence>MSLLLTHNAHTTPPSGGGGGDEPQHEPTTYAQRPSSLPPSPVQSDTVERALATPILTLRANFIHGSFLGEIPSFSSTQHNTRDGAGMLSDGGGRRMRKEGRDGDEMNMEEEEEEVQTCFWGRMEKVGGARTCRMEDGEVSGTA</sequence>
<evidence type="ECO:0000313" key="3">
    <source>
        <dbReference type="Proteomes" id="UP001148018"/>
    </source>
</evidence>
<dbReference type="Proteomes" id="UP001148018">
    <property type="component" value="Unassembled WGS sequence"/>
</dbReference>
<evidence type="ECO:0000256" key="1">
    <source>
        <dbReference type="SAM" id="MobiDB-lite"/>
    </source>
</evidence>
<accession>A0A9Q0EVA0</accession>
<proteinExistence type="predicted"/>
<organism evidence="2 3">
    <name type="scientific">Muraenolepis orangiensis</name>
    <name type="common">Patagonian moray cod</name>
    <dbReference type="NCBI Taxonomy" id="630683"/>
    <lineage>
        <taxon>Eukaryota</taxon>
        <taxon>Metazoa</taxon>
        <taxon>Chordata</taxon>
        <taxon>Craniata</taxon>
        <taxon>Vertebrata</taxon>
        <taxon>Euteleostomi</taxon>
        <taxon>Actinopterygii</taxon>
        <taxon>Neopterygii</taxon>
        <taxon>Teleostei</taxon>
        <taxon>Neoteleostei</taxon>
        <taxon>Acanthomorphata</taxon>
        <taxon>Zeiogadaria</taxon>
        <taxon>Gadariae</taxon>
        <taxon>Gadiformes</taxon>
        <taxon>Muraenolepidoidei</taxon>
        <taxon>Muraenolepididae</taxon>
        <taxon>Muraenolepis</taxon>
    </lineage>
</organism>
<feature type="region of interest" description="Disordered" evidence="1">
    <location>
        <begin position="1"/>
        <end position="48"/>
    </location>
</feature>
<reference evidence="2" key="1">
    <citation type="submission" date="2022-07" db="EMBL/GenBank/DDBJ databases">
        <title>Chromosome-level genome of Muraenolepis orangiensis.</title>
        <authorList>
            <person name="Kim J."/>
        </authorList>
    </citation>
    <scope>NUCLEOTIDE SEQUENCE</scope>
    <source>
        <strain evidence="2">KU_S4_2022</strain>
        <tissue evidence="2">Muscle</tissue>
    </source>
</reference>
<name>A0A9Q0EVA0_9TELE</name>
<keyword evidence="3" id="KW-1185">Reference proteome</keyword>
<dbReference type="AlphaFoldDB" id="A0A9Q0EVA0"/>
<feature type="compositionally biased region" description="Acidic residues" evidence="1">
    <location>
        <begin position="105"/>
        <end position="115"/>
    </location>
</feature>
<dbReference type="EMBL" id="JANIIK010000036">
    <property type="protein sequence ID" value="KAJ3612365.1"/>
    <property type="molecule type" value="Genomic_DNA"/>
</dbReference>
<feature type="compositionally biased region" description="Polar residues" evidence="1">
    <location>
        <begin position="26"/>
        <end position="35"/>
    </location>
</feature>